<dbReference type="EMBL" id="PVWQ01000005">
    <property type="protein sequence ID" value="RDW81601.1"/>
    <property type="molecule type" value="Genomic_DNA"/>
</dbReference>
<evidence type="ECO:0000313" key="16">
    <source>
        <dbReference type="EMBL" id="RDW81601.1"/>
    </source>
</evidence>
<keyword evidence="17" id="KW-1185">Reference proteome</keyword>
<evidence type="ECO:0000256" key="13">
    <source>
        <dbReference type="RuleBase" id="RU000454"/>
    </source>
</evidence>
<dbReference type="Pfam" id="PF00026">
    <property type="entry name" value="Asp"/>
    <property type="match status" value="1"/>
</dbReference>
<dbReference type="GeneID" id="38115528"/>
<dbReference type="AlphaFoldDB" id="A0A3D8S6A9"/>
<evidence type="ECO:0000313" key="17">
    <source>
        <dbReference type="Proteomes" id="UP000256690"/>
    </source>
</evidence>
<evidence type="ECO:0000256" key="6">
    <source>
        <dbReference type="ARBA" id="ARBA00022750"/>
    </source>
</evidence>
<dbReference type="PROSITE" id="PS00141">
    <property type="entry name" value="ASP_PROTEASE"/>
    <property type="match status" value="1"/>
</dbReference>
<dbReference type="GO" id="GO:0005886">
    <property type="term" value="C:plasma membrane"/>
    <property type="evidence" value="ECO:0007669"/>
    <property type="project" value="UniProtKB-SubCell"/>
</dbReference>
<evidence type="ECO:0000256" key="8">
    <source>
        <dbReference type="ARBA" id="ARBA00023288"/>
    </source>
</evidence>
<feature type="region of interest" description="Disordered" evidence="14">
    <location>
        <begin position="454"/>
        <end position="497"/>
    </location>
</feature>
<keyword evidence="3" id="KW-0325">Glycoprotein</keyword>
<comment type="caution">
    <text evidence="16">The sequence shown here is derived from an EMBL/GenBank/DDBJ whole genome shotgun (WGS) entry which is preliminary data.</text>
</comment>
<protein>
    <recommendedName>
        <fullName evidence="10">Probable aspartic-type endopeptidase OPSB</fullName>
    </recommendedName>
    <alternativeName>
        <fullName evidence="9">Probable aspartic-type endopeptidase opsB</fullName>
    </alternativeName>
</protein>
<dbReference type="Proteomes" id="UP000256690">
    <property type="component" value="Unassembled WGS sequence"/>
</dbReference>
<comment type="subcellular location">
    <subcellularLocation>
        <location evidence="1">Cell membrane</location>
        <topology evidence="1">Lipid-anchor</topology>
        <topology evidence="1">GPI-anchor</topology>
    </subcellularLocation>
</comment>
<keyword evidence="6 13" id="KW-0064">Aspartyl protease</keyword>
<dbReference type="InterPro" id="IPR001969">
    <property type="entry name" value="Aspartic_peptidase_AS"/>
</dbReference>
<feature type="active site" evidence="11">
    <location>
        <position position="69"/>
    </location>
</feature>
<dbReference type="STRING" id="1810919.A0A3D8S6A9"/>
<dbReference type="InterPro" id="IPR033876">
    <property type="entry name" value="SAP-like"/>
</dbReference>
<dbReference type="InterPro" id="IPR001461">
    <property type="entry name" value="Aspartic_peptidase_A1"/>
</dbReference>
<reference evidence="16 17" key="1">
    <citation type="journal article" date="2018" name="IMA Fungus">
        <title>IMA Genome-F 9: Draft genome sequence of Annulohypoxylon stygium, Aspergillus mulundensis, Berkeleyomyces basicola (syn. Thielaviopsis basicola), Ceratocystis smalleyi, two Cercospora beticola strains, Coleophoma cylindrospora, Fusarium fracticaudum, Phialophora cf. hyalina, and Morchella septimelata.</title>
        <authorList>
            <person name="Wingfield B.D."/>
            <person name="Bills G.F."/>
            <person name="Dong Y."/>
            <person name="Huang W."/>
            <person name="Nel W.J."/>
            <person name="Swalarsk-Parry B.S."/>
            <person name="Vaghefi N."/>
            <person name="Wilken P.M."/>
            <person name="An Z."/>
            <person name="de Beer Z.W."/>
            <person name="De Vos L."/>
            <person name="Chen L."/>
            <person name="Duong T.A."/>
            <person name="Gao Y."/>
            <person name="Hammerbacher A."/>
            <person name="Kikkert J.R."/>
            <person name="Li Y."/>
            <person name="Li H."/>
            <person name="Li K."/>
            <person name="Li Q."/>
            <person name="Liu X."/>
            <person name="Ma X."/>
            <person name="Naidoo K."/>
            <person name="Pethybridge S.J."/>
            <person name="Sun J."/>
            <person name="Steenkamp E.T."/>
            <person name="van der Nest M.A."/>
            <person name="van Wyk S."/>
            <person name="Wingfield M.J."/>
            <person name="Xiong C."/>
            <person name="Yue Q."/>
            <person name="Zhang X."/>
        </authorList>
    </citation>
    <scope>NUCLEOTIDE SEQUENCE [LARGE SCALE GENOMIC DNA]</scope>
    <source>
        <strain evidence="16 17">DSM 5745</strain>
    </source>
</reference>
<dbReference type="PROSITE" id="PS51767">
    <property type="entry name" value="PEPTIDASE_A1"/>
    <property type="match status" value="1"/>
</dbReference>
<dbReference type="InterPro" id="IPR021109">
    <property type="entry name" value="Peptidase_aspartic_dom_sf"/>
</dbReference>
<dbReference type="RefSeq" id="XP_026604654.1">
    <property type="nucleotide sequence ID" value="XM_026747174.1"/>
</dbReference>
<dbReference type="PANTHER" id="PTHR47966">
    <property type="entry name" value="BETA-SITE APP-CLEAVING ENZYME, ISOFORM A-RELATED"/>
    <property type="match status" value="1"/>
</dbReference>
<dbReference type="GO" id="GO:0098552">
    <property type="term" value="C:side of membrane"/>
    <property type="evidence" value="ECO:0007669"/>
    <property type="project" value="UniProtKB-KW"/>
</dbReference>
<dbReference type="CDD" id="cd05474">
    <property type="entry name" value="SAP_like"/>
    <property type="match status" value="1"/>
</dbReference>
<proteinExistence type="inferred from homology"/>
<feature type="disulfide bond" evidence="12">
    <location>
        <begin position="306"/>
        <end position="360"/>
    </location>
</feature>
<feature type="compositionally biased region" description="Low complexity" evidence="14">
    <location>
        <begin position="476"/>
        <end position="492"/>
    </location>
</feature>
<dbReference type="Gene3D" id="2.40.70.10">
    <property type="entry name" value="Acid Proteases"/>
    <property type="match status" value="2"/>
</dbReference>
<keyword evidence="12" id="KW-1015">Disulfide bond</keyword>
<evidence type="ECO:0000256" key="12">
    <source>
        <dbReference type="PIRSR" id="PIRSR601461-2"/>
    </source>
</evidence>
<evidence type="ECO:0000256" key="1">
    <source>
        <dbReference type="ARBA" id="ARBA00004609"/>
    </source>
</evidence>
<dbReference type="PANTHER" id="PTHR47966:SF65">
    <property type="entry name" value="ASPARTIC-TYPE ENDOPEPTIDASE"/>
    <property type="match status" value="1"/>
</dbReference>
<evidence type="ECO:0000256" key="9">
    <source>
        <dbReference type="ARBA" id="ARBA00067536"/>
    </source>
</evidence>
<dbReference type="InterPro" id="IPR033121">
    <property type="entry name" value="PEPTIDASE_A1"/>
</dbReference>
<feature type="active site" evidence="11">
    <location>
        <position position="271"/>
    </location>
</feature>
<dbReference type="OrthoDB" id="771136at2759"/>
<comment type="similarity">
    <text evidence="2 13">Belongs to the peptidase A1 family.</text>
</comment>
<evidence type="ECO:0000256" key="7">
    <source>
        <dbReference type="ARBA" id="ARBA00022801"/>
    </source>
</evidence>
<dbReference type="GO" id="GO:0004190">
    <property type="term" value="F:aspartic-type endopeptidase activity"/>
    <property type="evidence" value="ECO:0007669"/>
    <property type="project" value="UniProtKB-KW"/>
</dbReference>
<keyword evidence="4 13" id="KW-0645">Protease</keyword>
<evidence type="ECO:0000256" key="5">
    <source>
        <dbReference type="ARBA" id="ARBA00022729"/>
    </source>
</evidence>
<keyword evidence="7 13" id="KW-0378">Hydrolase</keyword>
<sequence>MTLWGEIAGDSEGRRTWSMLIYTGSRYVPAFCPRNSPSSILLIMQMGGDIYSTNITIGDPPQSLTVSVDTGSADLWVVSAENPVCDVRGTRCDDFGLYNPNSSTSYVPLSDEFGISYGDRSWAEGHYATDTVSIENADIPGVQFAVATSSSIDKGILGIGYSANVVADYRYRNFPELLVADNITKSNAYSLWLNRLGSNEGSILFGGINTAHYTGTLQTLPVVQYMGDYIHLWLTLTEMGVESASDSIAKSYTDTRSTTGAAEFPLVALLDSGATLTYLPSNVVAQIYSDLDVHFYQQGQFGYVPCDTYLVGREDYNITFTFSGVTIRVPLSELVLHDAISGPGRNALPLPDTDSDEESCLFGILPAVDFFPILGDTFLRSAYVVFDLDNNEISLAQANRNPGDDRILEIGKGGDSVPEAEDVSDPVMTATVVLGGSSLVLPAGWTNEPVFPTRTVTTSTAASTGTSDGDAEETGDTTISGSGSGSETTPTGFDAPAETDGAIGTAVGRNPLLLVSAVVLGLLLGL</sequence>
<evidence type="ECO:0000256" key="2">
    <source>
        <dbReference type="ARBA" id="ARBA00007447"/>
    </source>
</evidence>
<feature type="domain" description="Peptidase A1" evidence="15">
    <location>
        <begin position="51"/>
        <end position="396"/>
    </location>
</feature>
<dbReference type="GO" id="GO:0006508">
    <property type="term" value="P:proteolysis"/>
    <property type="evidence" value="ECO:0007669"/>
    <property type="project" value="UniProtKB-KW"/>
</dbReference>
<organism evidence="16 17">
    <name type="scientific">Aspergillus mulundensis</name>
    <dbReference type="NCBI Taxonomy" id="1810919"/>
    <lineage>
        <taxon>Eukaryota</taxon>
        <taxon>Fungi</taxon>
        <taxon>Dikarya</taxon>
        <taxon>Ascomycota</taxon>
        <taxon>Pezizomycotina</taxon>
        <taxon>Eurotiomycetes</taxon>
        <taxon>Eurotiomycetidae</taxon>
        <taxon>Eurotiales</taxon>
        <taxon>Aspergillaceae</taxon>
        <taxon>Aspergillus</taxon>
        <taxon>Aspergillus subgen. Nidulantes</taxon>
    </lineage>
</organism>
<dbReference type="SUPFAM" id="SSF50630">
    <property type="entry name" value="Acid proteases"/>
    <property type="match status" value="1"/>
</dbReference>
<name>A0A3D8S6A9_9EURO</name>
<evidence type="ECO:0000256" key="11">
    <source>
        <dbReference type="PIRSR" id="PIRSR601461-1"/>
    </source>
</evidence>
<evidence type="ECO:0000256" key="3">
    <source>
        <dbReference type="ARBA" id="ARBA00022622"/>
    </source>
</evidence>
<accession>A0A3D8S6A9</accession>
<keyword evidence="3" id="KW-0472">Membrane</keyword>
<keyword evidence="3" id="KW-0336">GPI-anchor</keyword>
<evidence type="ECO:0000256" key="10">
    <source>
        <dbReference type="ARBA" id="ARBA00068059"/>
    </source>
</evidence>
<keyword evidence="5" id="KW-0732">Signal</keyword>
<evidence type="ECO:0000259" key="15">
    <source>
        <dbReference type="PROSITE" id="PS51767"/>
    </source>
</evidence>
<evidence type="ECO:0000256" key="4">
    <source>
        <dbReference type="ARBA" id="ARBA00022670"/>
    </source>
</evidence>
<dbReference type="FunFam" id="2.40.70.10:FF:000011">
    <property type="entry name" value="Aspartic protease"/>
    <property type="match status" value="1"/>
</dbReference>
<feature type="compositionally biased region" description="Low complexity" evidence="14">
    <location>
        <begin position="457"/>
        <end position="468"/>
    </location>
</feature>
<keyword evidence="8" id="KW-0449">Lipoprotein</keyword>
<evidence type="ECO:0000256" key="14">
    <source>
        <dbReference type="SAM" id="MobiDB-lite"/>
    </source>
</evidence>
<gene>
    <name evidence="16" type="ORF">DSM5745_05158</name>
</gene>
<dbReference type="PRINTS" id="PR00792">
    <property type="entry name" value="PEPSIN"/>
</dbReference>